<dbReference type="PANTHER" id="PTHR30537">
    <property type="entry name" value="HTH-TYPE TRANSCRIPTIONAL REGULATOR"/>
    <property type="match status" value="1"/>
</dbReference>
<keyword evidence="3" id="KW-0238">DNA-binding</keyword>
<dbReference type="Proteomes" id="UP001524642">
    <property type="component" value="Unassembled WGS sequence"/>
</dbReference>
<accession>A0ABT1X9T1</accession>
<dbReference type="SUPFAM" id="SSF46785">
    <property type="entry name" value="Winged helix' DNA-binding domain"/>
    <property type="match status" value="1"/>
</dbReference>
<dbReference type="Gene3D" id="1.10.10.10">
    <property type="entry name" value="Winged helix-like DNA-binding domain superfamily/Winged helix DNA-binding domain"/>
    <property type="match status" value="1"/>
</dbReference>
<keyword evidence="7" id="KW-1185">Reference proteome</keyword>
<keyword evidence="2" id="KW-0805">Transcription regulation</keyword>
<name>A0ABT1X9T1_9PROT</name>
<dbReference type="PANTHER" id="PTHR30537:SF3">
    <property type="entry name" value="TRANSCRIPTIONAL REGULATORY PROTEIN"/>
    <property type="match status" value="1"/>
</dbReference>
<comment type="similarity">
    <text evidence="1">Belongs to the LysR transcriptional regulatory family.</text>
</comment>
<evidence type="ECO:0000256" key="1">
    <source>
        <dbReference type="ARBA" id="ARBA00009437"/>
    </source>
</evidence>
<dbReference type="Pfam" id="PF00126">
    <property type="entry name" value="HTH_1"/>
    <property type="match status" value="1"/>
</dbReference>
<dbReference type="InterPro" id="IPR005119">
    <property type="entry name" value="LysR_subst-bd"/>
</dbReference>
<keyword evidence="4" id="KW-0804">Transcription</keyword>
<dbReference type="CDD" id="cd08422">
    <property type="entry name" value="PBP2_CrgA_like"/>
    <property type="match status" value="1"/>
</dbReference>
<sequence>MDTLRAAVVILRVAEAGSFAGAARLLGVTPAAVARLVGRFEVGHGARLFRRTTRTLSLTPDGERFLAEIRGSALALAAAAGRLGAPLGVAGTMRVTAAASLAPPLLQALTPLLERHPALRVELALDDHFADLGGGRWDLAVRIAPRIADAGLLARRLAPLPLVTLAAPAYLARHGVPGTPDELAQHRLIGLRLPATGRMMPWLFRGPGGTRRLQPEVALVVDSSDALRAAAVLGAGITQAGAEGTAALLASGSLVAVLGSHAPPPWAVWMLRAPGPAGPALSAVMEAFVTAFRPSAADVR</sequence>
<evidence type="ECO:0000256" key="4">
    <source>
        <dbReference type="ARBA" id="ARBA00023163"/>
    </source>
</evidence>
<organism evidence="6 7">
    <name type="scientific">Roseomonas populi</name>
    <dbReference type="NCBI Taxonomy" id="3121582"/>
    <lineage>
        <taxon>Bacteria</taxon>
        <taxon>Pseudomonadati</taxon>
        <taxon>Pseudomonadota</taxon>
        <taxon>Alphaproteobacteria</taxon>
        <taxon>Acetobacterales</taxon>
        <taxon>Roseomonadaceae</taxon>
        <taxon>Roseomonas</taxon>
    </lineage>
</organism>
<evidence type="ECO:0000313" key="7">
    <source>
        <dbReference type="Proteomes" id="UP001524642"/>
    </source>
</evidence>
<dbReference type="RefSeq" id="WP_257718506.1">
    <property type="nucleotide sequence ID" value="NZ_JANJOU010000026.1"/>
</dbReference>
<comment type="caution">
    <text evidence="6">The sequence shown here is derived from an EMBL/GenBank/DDBJ whole genome shotgun (WGS) entry which is preliminary data.</text>
</comment>
<feature type="domain" description="HTH lysR-type" evidence="5">
    <location>
        <begin position="1"/>
        <end position="59"/>
    </location>
</feature>
<evidence type="ECO:0000256" key="2">
    <source>
        <dbReference type="ARBA" id="ARBA00023015"/>
    </source>
</evidence>
<evidence type="ECO:0000256" key="3">
    <source>
        <dbReference type="ARBA" id="ARBA00023125"/>
    </source>
</evidence>
<dbReference type="InterPro" id="IPR036388">
    <property type="entry name" value="WH-like_DNA-bd_sf"/>
</dbReference>
<gene>
    <name evidence="6" type="ORF">NRP21_22595</name>
</gene>
<dbReference type="EMBL" id="JANJOU010000026">
    <property type="protein sequence ID" value="MCR0984852.1"/>
    <property type="molecule type" value="Genomic_DNA"/>
</dbReference>
<evidence type="ECO:0000259" key="5">
    <source>
        <dbReference type="PROSITE" id="PS50931"/>
    </source>
</evidence>
<dbReference type="Gene3D" id="3.40.190.290">
    <property type="match status" value="1"/>
</dbReference>
<dbReference type="InterPro" id="IPR036390">
    <property type="entry name" value="WH_DNA-bd_sf"/>
</dbReference>
<dbReference type="PROSITE" id="PS50931">
    <property type="entry name" value="HTH_LYSR"/>
    <property type="match status" value="1"/>
</dbReference>
<dbReference type="InterPro" id="IPR000847">
    <property type="entry name" value="LysR_HTH_N"/>
</dbReference>
<protein>
    <submittedName>
        <fullName evidence="6">LysR family transcriptional regulator</fullName>
    </submittedName>
</protein>
<reference evidence="6 7" key="1">
    <citation type="submission" date="2022-06" db="EMBL/GenBank/DDBJ databases">
        <title>Roseomonas CN29.</title>
        <authorList>
            <person name="Cheng Y."/>
            <person name="He X."/>
        </authorList>
    </citation>
    <scope>NUCLEOTIDE SEQUENCE [LARGE SCALE GENOMIC DNA]</scope>
    <source>
        <strain evidence="6 7">CN29</strain>
    </source>
</reference>
<proteinExistence type="inferred from homology"/>
<dbReference type="InterPro" id="IPR058163">
    <property type="entry name" value="LysR-type_TF_proteobact-type"/>
</dbReference>
<dbReference type="Pfam" id="PF03466">
    <property type="entry name" value="LysR_substrate"/>
    <property type="match status" value="1"/>
</dbReference>
<dbReference type="SUPFAM" id="SSF53850">
    <property type="entry name" value="Periplasmic binding protein-like II"/>
    <property type="match status" value="1"/>
</dbReference>
<evidence type="ECO:0000313" key="6">
    <source>
        <dbReference type="EMBL" id="MCR0984852.1"/>
    </source>
</evidence>